<name>A0A835LXI7_9MAGN</name>
<reference evidence="1 2" key="1">
    <citation type="submission" date="2020-10" db="EMBL/GenBank/DDBJ databases">
        <title>The Coptis chinensis genome and diversification of protoberbering-type alkaloids.</title>
        <authorList>
            <person name="Wang B."/>
            <person name="Shu S."/>
            <person name="Song C."/>
            <person name="Liu Y."/>
        </authorList>
    </citation>
    <scope>NUCLEOTIDE SEQUENCE [LARGE SCALE GENOMIC DNA]</scope>
    <source>
        <strain evidence="1">HL-2020</strain>
        <tissue evidence="1">Leaf</tissue>
    </source>
</reference>
<sequence length="146" mass="16432">MSGTVEEVRSLFFVTKKENTLKEEVLKLPKGEAKPKVVVSTLQHGGPSSGFAFGIWNCKIIFGFTLKGLLHTTIRDWWKGREFYIFVQVIDGDEATASWVQTYSLDGPLFQRDFAQVMIKLSSLQVLTRPLSQIRLNCSMVSSEGL</sequence>
<accession>A0A835LXI7</accession>
<dbReference type="Proteomes" id="UP000631114">
    <property type="component" value="Unassembled WGS sequence"/>
</dbReference>
<evidence type="ECO:0000313" key="2">
    <source>
        <dbReference type="Proteomes" id="UP000631114"/>
    </source>
</evidence>
<protein>
    <submittedName>
        <fullName evidence="1">Uncharacterized protein</fullName>
    </submittedName>
</protein>
<dbReference type="EMBL" id="JADFTS010000004">
    <property type="protein sequence ID" value="KAF9611230.1"/>
    <property type="molecule type" value="Genomic_DNA"/>
</dbReference>
<comment type="caution">
    <text evidence="1">The sequence shown here is derived from an EMBL/GenBank/DDBJ whole genome shotgun (WGS) entry which is preliminary data.</text>
</comment>
<dbReference type="InterPro" id="IPR010255">
    <property type="entry name" value="Haem_peroxidase_sf"/>
</dbReference>
<gene>
    <name evidence="1" type="ORF">IFM89_027780</name>
</gene>
<proteinExistence type="predicted"/>
<dbReference type="SUPFAM" id="SSF48113">
    <property type="entry name" value="Heme-dependent peroxidases"/>
    <property type="match status" value="1"/>
</dbReference>
<evidence type="ECO:0000313" key="1">
    <source>
        <dbReference type="EMBL" id="KAF9611230.1"/>
    </source>
</evidence>
<dbReference type="GO" id="GO:0020037">
    <property type="term" value="F:heme binding"/>
    <property type="evidence" value="ECO:0007669"/>
    <property type="project" value="InterPro"/>
</dbReference>
<dbReference type="GO" id="GO:0004601">
    <property type="term" value="F:peroxidase activity"/>
    <property type="evidence" value="ECO:0007669"/>
    <property type="project" value="InterPro"/>
</dbReference>
<keyword evidence="2" id="KW-1185">Reference proteome</keyword>
<dbReference type="AlphaFoldDB" id="A0A835LXI7"/>
<dbReference type="GO" id="GO:0006979">
    <property type="term" value="P:response to oxidative stress"/>
    <property type="evidence" value="ECO:0007669"/>
    <property type="project" value="InterPro"/>
</dbReference>
<organism evidence="1 2">
    <name type="scientific">Coptis chinensis</name>
    <dbReference type="NCBI Taxonomy" id="261450"/>
    <lineage>
        <taxon>Eukaryota</taxon>
        <taxon>Viridiplantae</taxon>
        <taxon>Streptophyta</taxon>
        <taxon>Embryophyta</taxon>
        <taxon>Tracheophyta</taxon>
        <taxon>Spermatophyta</taxon>
        <taxon>Magnoliopsida</taxon>
        <taxon>Ranunculales</taxon>
        <taxon>Ranunculaceae</taxon>
        <taxon>Coptidoideae</taxon>
        <taxon>Coptis</taxon>
    </lineage>
</organism>